<keyword evidence="5 6" id="KW-0472">Membrane</keyword>
<sequence length="277" mass="29841">MATNSENGYVSHEYLDKDLGAAPALNKIRTAGAVSLSPELFEKLYLQPRESAGKSGIRHYLGNPTPIGLIGFLLCLTPLSNILMGWHGAGPYLGLAAMGAYFFFGGGMMTVCGVFELICGNTFPAAVFTSFGAFWLTYAVTLQDGVYGIVKGYPNQAAFMNEFAYILLWMGFLCFFFMIAALRTNMAFVALFLWLLMTFVCLAGAFFQTYNGAAALAGRLQVAGGAFAFLACIVGWWILLSLLLASVDFPVQLPLGDLTGIVPGYKSRHAKGEASMV</sequence>
<feature type="transmembrane region" description="Helical" evidence="6">
    <location>
        <begin position="189"/>
        <end position="210"/>
    </location>
</feature>
<evidence type="ECO:0000256" key="5">
    <source>
        <dbReference type="ARBA" id="ARBA00023136"/>
    </source>
</evidence>
<comment type="subcellular location">
    <subcellularLocation>
        <location evidence="1">Membrane</location>
        <topology evidence="1">Multi-pass membrane protein</topology>
    </subcellularLocation>
</comment>
<dbReference type="PANTHER" id="PTHR31123">
    <property type="entry name" value="ACCUMULATION OF DYADS PROTEIN 2-RELATED"/>
    <property type="match status" value="1"/>
</dbReference>
<gene>
    <name evidence="7" type="ORF">PG994_003746</name>
</gene>
<accession>A0ABR1W2T7</accession>
<feature type="transmembrane region" description="Helical" evidence="6">
    <location>
        <begin position="222"/>
        <end position="245"/>
    </location>
</feature>
<feature type="transmembrane region" description="Helical" evidence="6">
    <location>
        <begin position="92"/>
        <end position="115"/>
    </location>
</feature>
<evidence type="ECO:0000256" key="6">
    <source>
        <dbReference type="SAM" id="Phobius"/>
    </source>
</evidence>
<keyword evidence="4 6" id="KW-1133">Transmembrane helix</keyword>
<dbReference type="Proteomes" id="UP001480595">
    <property type="component" value="Unassembled WGS sequence"/>
</dbReference>
<feature type="transmembrane region" description="Helical" evidence="6">
    <location>
        <begin position="122"/>
        <end position="143"/>
    </location>
</feature>
<comment type="caution">
    <text evidence="7">The sequence shown here is derived from an EMBL/GenBank/DDBJ whole genome shotgun (WGS) entry which is preliminary data.</text>
</comment>
<evidence type="ECO:0000256" key="4">
    <source>
        <dbReference type="ARBA" id="ARBA00022989"/>
    </source>
</evidence>
<keyword evidence="8" id="KW-1185">Reference proteome</keyword>
<organism evidence="7 8">
    <name type="scientific">Apiospora phragmitis</name>
    <dbReference type="NCBI Taxonomy" id="2905665"/>
    <lineage>
        <taxon>Eukaryota</taxon>
        <taxon>Fungi</taxon>
        <taxon>Dikarya</taxon>
        <taxon>Ascomycota</taxon>
        <taxon>Pezizomycotina</taxon>
        <taxon>Sordariomycetes</taxon>
        <taxon>Xylariomycetidae</taxon>
        <taxon>Amphisphaeriales</taxon>
        <taxon>Apiosporaceae</taxon>
        <taxon>Apiospora</taxon>
    </lineage>
</organism>
<dbReference type="RefSeq" id="XP_066719433.1">
    <property type="nucleotide sequence ID" value="XM_066855155.1"/>
</dbReference>
<dbReference type="EMBL" id="JAQQWL010000004">
    <property type="protein sequence ID" value="KAK8076474.1"/>
    <property type="molecule type" value="Genomic_DNA"/>
</dbReference>
<proteinExistence type="inferred from homology"/>
<protein>
    <submittedName>
        <fullName evidence="7">Uncharacterized protein</fullName>
    </submittedName>
</protein>
<dbReference type="PANTHER" id="PTHR31123:SF4">
    <property type="entry name" value="PROTEIN ALCS"/>
    <property type="match status" value="1"/>
</dbReference>
<comment type="similarity">
    <text evidence="2">Belongs to the acetate uptake transporter (AceTr) (TC 2.A.96) family.</text>
</comment>
<evidence type="ECO:0000313" key="7">
    <source>
        <dbReference type="EMBL" id="KAK8076474.1"/>
    </source>
</evidence>
<feature type="transmembrane region" description="Helical" evidence="6">
    <location>
        <begin position="67"/>
        <end position="86"/>
    </location>
</feature>
<dbReference type="InterPro" id="IPR000791">
    <property type="entry name" value="Gpr1/Fun34/SatP-like"/>
</dbReference>
<name>A0ABR1W2T7_9PEZI</name>
<evidence type="ECO:0000256" key="2">
    <source>
        <dbReference type="ARBA" id="ARBA00005587"/>
    </source>
</evidence>
<keyword evidence="3 6" id="KW-0812">Transmembrane</keyword>
<evidence type="ECO:0000256" key="3">
    <source>
        <dbReference type="ARBA" id="ARBA00022692"/>
    </source>
</evidence>
<evidence type="ECO:0000256" key="1">
    <source>
        <dbReference type="ARBA" id="ARBA00004141"/>
    </source>
</evidence>
<dbReference type="Pfam" id="PF01184">
    <property type="entry name" value="Gpr1_Fun34_YaaH"/>
    <property type="match status" value="1"/>
</dbReference>
<feature type="transmembrane region" description="Helical" evidence="6">
    <location>
        <begin position="163"/>
        <end position="182"/>
    </location>
</feature>
<evidence type="ECO:0000313" key="8">
    <source>
        <dbReference type="Proteomes" id="UP001480595"/>
    </source>
</evidence>
<dbReference type="GeneID" id="92088218"/>
<dbReference type="InterPro" id="IPR051633">
    <property type="entry name" value="AceTr"/>
</dbReference>
<reference evidence="7 8" key="1">
    <citation type="submission" date="2023-01" db="EMBL/GenBank/DDBJ databases">
        <title>Analysis of 21 Apiospora genomes using comparative genomics revels a genus with tremendous synthesis potential of carbohydrate active enzymes and secondary metabolites.</title>
        <authorList>
            <person name="Sorensen T."/>
        </authorList>
    </citation>
    <scope>NUCLEOTIDE SEQUENCE [LARGE SCALE GENOMIC DNA]</scope>
    <source>
        <strain evidence="7 8">CBS 135458</strain>
    </source>
</reference>